<evidence type="ECO:0000313" key="2">
    <source>
        <dbReference type="EMBL" id="CAI5440233.1"/>
    </source>
</evidence>
<dbReference type="Gene3D" id="3.10.100.10">
    <property type="entry name" value="Mannose-Binding Protein A, subunit A"/>
    <property type="match status" value="1"/>
</dbReference>
<feature type="chain" id="PRO_5040178314" description="C-type lectin domain-containing protein" evidence="1">
    <location>
        <begin position="22"/>
        <end position="513"/>
    </location>
</feature>
<dbReference type="AlphaFoldDB" id="A0A9P1I8W7"/>
<sequence length="513" mass="59042">MQFSIKILLLILLVFIKCSHQRISDPSFQNYCLRSGGQFQTQTIEKDKDGKVVANPVGDKCKVDLKVYARDKDEARLYCERWGIFVLIDWGRDNDDRVHCTYENVYECSRNFQQIRGLCYRQFFQLYTYEEAEKKCKDENAEILKIQSKHHGELLEAYYPADLKMYFVQPDETLELSSQFVGPESLGFANSIIKSTSNETEEGQGENYVVLFDYGIHYDVGPNSIIKLDKSHKAFAMCMYQPRETILSFGAKARKLAEFYHPTQLVGAMGVWRTASHYTPKNIRGYPNSHQDVCEASMKAILGTSDGTLLNLKPENTKLLNDDVKKSFNYAFGPFAYCEYPLGENVERRIYFASKEVKGKSCPNQANVLEKDYNANWMRKLTPSNYSFVYYPEKTDKYTFEAIKNALHSPMLCGLHYDKDIHKANPVPVCSGSEWWTQHERQTGSVCLMVNHQVRSYSESEAYCRSKGWGWQDGRLKKSMRQCTKGIVMVVGLNAPIEAGVKAWNQQVMEDVR</sequence>
<gene>
    <name evidence="2" type="ORF">CAMP_LOCUS2870</name>
</gene>
<accession>A0A9P1I8W7</accession>
<dbReference type="SUPFAM" id="SSF56436">
    <property type="entry name" value="C-type lectin-like"/>
    <property type="match status" value="1"/>
</dbReference>
<organism evidence="2 3">
    <name type="scientific">Caenorhabditis angaria</name>
    <dbReference type="NCBI Taxonomy" id="860376"/>
    <lineage>
        <taxon>Eukaryota</taxon>
        <taxon>Metazoa</taxon>
        <taxon>Ecdysozoa</taxon>
        <taxon>Nematoda</taxon>
        <taxon>Chromadorea</taxon>
        <taxon>Rhabditida</taxon>
        <taxon>Rhabditina</taxon>
        <taxon>Rhabditomorpha</taxon>
        <taxon>Rhabditoidea</taxon>
        <taxon>Rhabditidae</taxon>
        <taxon>Peloderinae</taxon>
        <taxon>Caenorhabditis</taxon>
    </lineage>
</organism>
<dbReference type="PANTHER" id="PTHR47753:SF4">
    <property type="entry name" value="C-TYPE LECTIN DOMAIN-CONTAINING PROTEIN"/>
    <property type="match status" value="1"/>
</dbReference>
<reference evidence="2" key="1">
    <citation type="submission" date="2022-11" db="EMBL/GenBank/DDBJ databases">
        <authorList>
            <person name="Kikuchi T."/>
        </authorList>
    </citation>
    <scope>NUCLEOTIDE SEQUENCE</scope>
    <source>
        <strain evidence="2">PS1010</strain>
    </source>
</reference>
<name>A0A9P1I8W7_9PELO</name>
<dbReference type="InterPro" id="IPR016187">
    <property type="entry name" value="CTDL_fold"/>
</dbReference>
<keyword evidence="1" id="KW-0732">Signal</keyword>
<proteinExistence type="predicted"/>
<evidence type="ECO:0000313" key="3">
    <source>
        <dbReference type="Proteomes" id="UP001152747"/>
    </source>
</evidence>
<dbReference type="OrthoDB" id="5858677at2759"/>
<dbReference type="InterPro" id="IPR016186">
    <property type="entry name" value="C-type_lectin-like/link_sf"/>
</dbReference>
<dbReference type="PANTHER" id="PTHR47753">
    <property type="entry name" value="C-TYPE LECTIN-RELATED"/>
    <property type="match status" value="1"/>
</dbReference>
<feature type="signal peptide" evidence="1">
    <location>
        <begin position="1"/>
        <end position="21"/>
    </location>
</feature>
<comment type="caution">
    <text evidence="2">The sequence shown here is derived from an EMBL/GenBank/DDBJ whole genome shotgun (WGS) entry which is preliminary data.</text>
</comment>
<dbReference type="EMBL" id="CANHGI010000001">
    <property type="protein sequence ID" value="CAI5440233.1"/>
    <property type="molecule type" value="Genomic_DNA"/>
</dbReference>
<keyword evidence="3" id="KW-1185">Reference proteome</keyword>
<protein>
    <recommendedName>
        <fullName evidence="4">C-type lectin domain-containing protein</fullName>
    </recommendedName>
</protein>
<dbReference type="Proteomes" id="UP001152747">
    <property type="component" value="Unassembled WGS sequence"/>
</dbReference>
<evidence type="ECO:0000256" key="1">
    <source>
        <dbReference type="SAM" id="SignalP"/>
    </source>
</evidence>
<evidence type="ECO:0008006" key="4">
    <source>
        <dbReference type="Google" id="ProtNLM"/>
    </source>
</evidence>